<dbReference type="SUPFAM" id="SSF109998">
    <property type="entry name" value="Triger factor/SurA peptide-binding domain-like"/>
    <property type="match status" value="1"/>
</dbReference>
<feature type="signal peptide" evidence="1">
    <location>
        <begin position="1"/>
        <end position="20"/>
    </location>
</feature>
<dbReference type="Proteomes" id="UP000016649">
    <property type="component" value="Unassembled WGS sequence"/>
</dbReference>
<dbReference type="PANTHER" id="PTHR47245">
    <property type="entry name" value="PEPTIDYLPROLYL ISOMERASE"/>
    <property type="match status" value="1"/>
</dbReference>
<comment type="caution">
    <text evidence="2">The sequence shown here is derived from an EMBL/GenBank/DDBJ whole genome shotgun (WGS) entry which is preliminary data.</text>
</comment>
<dbReference type="InterPro" id="IPR027304">
    <property type="entry name" value="Trigger_fact/SurA_dom_sf"/>
</dbReference>
<accession>A0ABN0NWS9</accession>
<evidence type="ECO:0000256" key="1">
    <source>
        <dbReference type="SAM" id="SignalP"/>
    </source>
</evidence>
<keyword evidence="3" id="KW-1185">Reference proteome</keyword>
<gene>
    <name evidence="2" type="ORF">HMPREF9193_01921</name>
</gene>
<name>A0ABN0NWS9_TRELE</name>
<dbReference type="EMBL" id="AWVH01000041">
    <property type="protein sequence ID" value="ERJ91790.1"/>
    <property type="molecule type" value="Genomic_DNA"/>
</dbReference>
<sequence>MKRLFGISCFLFLTAVAVSAQNDLQPLVTIKLYKTESITLKQLKNRVAVYQKQTGTPSFTLEQKKQILDSMIDEKLAMQAAQKAGLSVSDSMVNKQFLESIAAQVGMKKITEAEFASLIKAQSGLSLDDYFSSQIGMTLSEYKDFLKNQLTARQYVLSLKQNELQTAAVSDAEIRSFYEINKPSFVQNDILKLFLVVVPKAKDAPAAKTLITSLYTDLKNKKTTYEQLKVKGEADNSGFRAGDMYVSKGTLAAQQLGMDYDALLKLFVQKAGFVSDISETADDYQFYIVREKYDAKFLALDDEVQPDTAITVYEYIKEQLSWQKQANAFTSAVDQVTKSLRVPENYQMLKTGDALDRLLNW</sequence>
<dbReference type="PANTHER" id="PTHR47245:SF2">
    <property type="entry name" value="PEPTIDYL-PROLYL CIS-TRANS ISOMERASE HP_0175-RELATED"/>
    <property type="match status" value="1"/>
</dbReference>
<protein>
    <submittedName>
        <fullName evidence="2">SurA protein</fullName>
    </submittedName>
</protein>
<dbReference type="RefSeq" id="WP_021688135.1">
    <property type="nucleotide sequence ID" value="NZ_KI260571.1"/>
</dbReference>
<dbReference type="InterPro" id="IPR046357">
    <property type="entry name" value="PPIase_dom_sf"/>
</dbReference>
<dbReference type="Gene3D" id="1.10.4030.10">
    <property type="entry name" value="Porin chaperone SurA, peptide-binding domain"/>
    <property type="match status" value="1"/>
</dbReference>
<feature type="chain" id="PRO_5047518673" evidence="1">
    <location>
        <begin position="21"/>
        <end position="361"/>
    </location>
</feature>
<evidence type="ECO:0000313" key="3">
    <source>
        <dbReference type="Proteomes" id="UP000016649"/>
    </source>
</evidence>
<dbReference type="InterPro" id="IPR050245">
    <property type="entry name" value="PrsA_foldase"/>
</dbReference>
<reference evidence="2 3" key="1">
    <citation type="submission" date="2013-08" db="EMBL/GenBank/DDBJ databases">
        <authorList>
            <person name="Weinstock G."/>
            <person name="Sodergren E."/>
            <person name="Wylie T."/>
            <person name="Fulton L."/>
            <person name="Fulton R."/>
            <person name="Fronick C."/>
            <person name="O'Laughlin M."/>
            <person name="Godfrey J."/>
            <person name="Miner T."/>
            <person name="Herter B."/>
            <person name="Appelbaum E."/>
            <person name="Cordes M."/>
            <person name="Lek S."/>
            <person name="Wollam A."/>
            <person name="Pepin K.H."/>
            <person name="Palsikar V.B."/>
            <person name="Mitreva M."/>
            <person name="Wilson R.K."/>
        </authorList>
    </citation>
    <scope>NUCLEOTIDE SEQUENCE [LARGE SCALE GENOMIC DNA]</scope>
    <source>
        <strain evidence="2 3">ATCC 700332</strain>
    </source>
</reference>
<evidence type="ECO:0000313" key="2">
    <source>
        <dbReference type="EMBL" id="ERJ91790.1"/>
    </source>
</evidence>
<keyword evidence="1" id="KW-0732">Signal</keyword>
<organism evidence="2 3">
    <name type="scientific">Treponema lecithinolyticum ATCC 700332</name>
    <dbReference type="NCBI Taxonomy" id="1321815"/>
    <lineage>
        <taxon>Bacteria</taxon>
        <taxon>Pseudomonadati</taxon>
        <taxon>Spirochaetota</taxon>
        <taxon>Spirochaetia</taxon>
        <taxon>Spirochaetales</taxon>
        <taxon>Treponemataceae</taxon>
        <taxon>Treponema</taxon>
    </lineage>
</organism>
<dbReference type="Gene3D" id="3.10.50.40">
    <property type="match status" value="1"/>
</dbReference>
<proteinExistence type="predicted"/>